<dbReference type="GO" id="GO:0005829">
    <property type="term" value="C:cytosol"/>
    <property type="evidence" value="ECO:0007669"/>
    <property type="project" value="TreeGrafter"/>
</dbReference>
<dbReference type="GO" id="GO:0033969">
    <property type="term" value="F:gamma-glutamyl-gamma-aminobutyrate hydrolase activity"/>
    <property type="evidence" value="ECO:0007669"/>
    <property type="project" value="TreeGrafter"/>
</dbReference>
<dbReference type="PROSITE" id="PS51273">
    <property type="entry name" value="GATASE_TYPE_1"/>
    <property type="match status" value="1"/>
</dbReference>
<dbReference type="PANTHER" id="PTHR43235">
    <property type="entry name" value="GLUTAMINE AMIDOTRANSFERASE PB2B2.05-RELATED"/>
    <property type="match status" value="1"/>
</dbReference>
<dbReference type="AlphaFoldDB" id="A0A401YQ25"/>
<dbReference type="GO" id="GO:0006598">
    <property type="term" value="P:polyamine catabolic process"/>
    <property type="evidence" value="ECO:0007669"/>
    <property type="project" value="TreeGrafter"/>
</dbReference>
<dbReference type="Pfam" id="PF07722">
    <property type="entry name" value="Peptidase_C26"/>
    <property type="match status" value="1"/>
</dbReference>
<dbReference type="Proteomes" id="UP000286931">
    <property type="component" value="Unassembled WGS sequence"/>
</dbReference>
<organism evidence="2 3">
    <name type="scientific">Embleya hyalina</name>
    <dbReference type="NCBI Taxonomy" id="516124"/>
    <lineage>
        <taxon>Bacteria</taxon>
        <taxon>Bacillati</taxon>
        <taxon>Actinomycetota</taxon>
        <taxon>Actinomycetes</taxon>
        <taxon>Kitasatosporales</taxon>
        <taxon>Streptomycetaceae</taxon>
        <taxon>Embleya</taxon>
    </lineage>
</organism>
<dbReference type="CDD" id="cd01745">
    <property type="entry name" value="GATase1_2"/>
    <property type="match status" value="1"/>
</dbReference>
<feature type="region of interest" description="Disordered" evidence="1">
    <location>
        <begin position="108"/>
        <end position="127"/>
    </location>
</feature>
<dbReference type="SUPFAM" id="SSF52317">
    <property type="entry name" value="Class I glutamine amidotransferase-like"/>
    <property type="match status" value="1"/>
</dbReference>
<feature type="region of interest" description="Disordered" evidence="1">
    <location>
        <begin position="1"/>
        <end position="39"/>
    </location>
</feature>
<evidence type="ECO:0000256" key="1">
    <source>
        <dbReference type="SAM" id="MobiDB-lite"/>
    </source>
</evidence>
<dbReference type="Gene3D" id="3.40.50.880">
    <property type="match status" value="1"/>
</dbReference>
<dbReference type="InterPro" id="IPR029062">
    <property type="entry name" value="Class_I_gatase-like"/>
</dbReference>
<accession>A0A401YQ25</accession>
<evidence type="ECO:0000313" key="2">
    <source>
        <dbReference type="EMBL" id="GCD96675.1"/>
    </source>
</evidence>
<comment type="caution">
    <text evidence="2">The sequence shown here is derived from an EMBL/GenBank/DDBJ whole genome shotgun (WGS) entry which is preliminary data.</text>
</comment>
<dbReference type="InterPro" id="IPR011697">
    <property type="entry name" value="Peptidase_C26"/>
</dbReference>
<keyword evidence="2" id="KW-0378">Hydrolase</keyword>
<reference evidence="2 3" key="1">
    <citation type="submission" date="2018-12" db="EMBL/GenBank/DDBJ databases">
        <title>Draft genome sequence of Embleya hyalina NBRC 13850T.</title>
        <authorList>
            <person name="Komaki H."/>
            <person name="Hosoyama A."/>
            <person name="Kimura A."/>
            <person name="Ichikawa N."/>
            <person name="Tamura T."/>
        </authorList>
    </citation>
    <scope>NUCLEOTIDE SEQUENCE [LARGE SCALE GENOMIC DNA]</scope>
    <source>
        <strain evidence="2 3">NBRC 13850</strain>
    </source>
</reference>
<evidence type="ECO:0000313" key="3">
    <source>
        <dbReference type="Proteomes" id="UP000286931"/>
    </source>
</evidence>
<dbReference type="EMBL" id="BIFH01000021">
    <property type="protein sequence ID" value="GCD96675.1"/>
    <property type="molecule type" value="Genomic_DNA"/>
</dbReference>
<gene>
    <name evidence="2" type="ORF">EHYA_04362</name>
</gene>
<feature type="compositionally biased region" description="Basic and acidic residues" evidence="1">
    <location>
        <begin position="21"/>
        <end position="32"/>
    </location>
</feature>
<feature type="compositionally biased region" description="Pro residues" evidence="1">
    <location>
        <begin position="10"/>
        <end position="20"/>
    </location>
</feature>
<proteinExistence type="predicted"/>
<keyword evidence="3" id="KW-1185">Reference proteome</keyword>
<protein>
    <submittedName>
        <fullName evidence="2">Gamma-glutamyl-gamma-aminobutyrate hydrolase</fullName>
    </submittedName>
</protein>
<dbReference type="InterPro" id="IPR044668">
    <property type="entry name" value="PuuD-like"/>
</dbReference>
<name>A0A401YQ25_9ACTN</name>
<dbReference type="PANTHER" id="PTHR43235:SF1">
    <property type="entry name" value="GLUTAMINE AMIDOTRANSFERASE PB2B2.05-RELATED"/>
    <property type="match status" value="1"/>
</dbReference>
<sequence length="295" mass="31530">MPARPRPHRPPVPTDPLPDPAEPRPRPPRTERNPAATMPKPFIGITTYLEESAQWGAWRQPAVLVPTDYPSHFRRAGALAVLLPPDEPEAAVETVARLDAVVIAGGPDVRPQRYGAQPHPESGPHNDSRDLWEIALIEAALASNTPLLAICRGMQLLNVVLGGTLIQHLPDVVGPGEHFGSPGIMGAHVVEPIPGTLFGSLGVEAYEVPTFHHQAVDRLGDGLVVCARARDGIVEAVEAPNEKFVLGVQWHPEAGRDTRVADALVAAARRPHLVPAQRPEAPHTAAIADMSSPVA</sequence>